<reference evidence="1" key="1">
    <citation type="submission" date="2021-08" db="EMBL/GenBank/DDBJ databases">
        <title>Complete genome sequence of Chryseobacterium sp strain PS-8.</title>
        <authorList>
            <person name="Das S.K."/>
        </authorList>
    </citation>
    <scope>NUCLEOTIDE SEQUENCE</scope>
    <source>
        <strain evidence="1">PS-8</strain>
    </source>
</reference>
<keyword evidence="2" id="KW-1185">Reference proteome</keyword>
<accession>A0ABS9C755</accession>
<dbReference type="Proteomes" id="UP001430374">
    <property type="component" value="Unassembled WGS sequence"/>
</dbReference>
<organism evidence="1 2">
    <name type="scientific">Chryseobacterium indicum</name>
    <dbReference type="NCBI Taxonomy" id="2766954"/>
    <lineage>
        <taxon>Bacteria</taxon>
        <taxon>Pseudomonadati</taxon>
        <taxon>Bacteroidota</taxon>
        <taxon>Flavobacteriia</taxon>
        <taxon>Flavobacteriales</taxon>
        <taxon>Weeksellaceae</taxon>
        <taxon>Chryseobacterium group</taxon>
        <taxon>Chryseobacterium</taxon>
    </lineage>
</organism>
<name>A0ABS9C755_9FLAO</name>
<dbReference type="EMBL" id="JACSGT010000001">
    <property type="protein sequence ID" value="MCF2219999.1"/>
    <property type="molecule type" value="Genomic_DNA"/>
</dbReference>
<dbReference type="RefSeq" id="WP_235131506.1">
    <property type="nucleotide sequence ID" value="NZ_JACSGT010000001.1"/>
</dbReference>
<gene>
    <name evidence="1" type="ORF">H9Q08_11890</name>
</gene>
<evidence type="ECO:0000313" key="1">
    <source>
        <dbReference type="EMBL" id="MCF2219999.1"/>
    </source>
</evidence>
<proteinExistence type="predicted"/>
<sequence length="220" mass="26311">MKNNIAFQLAEICKKHNLKEKAFDSFEKLFHRENENAPDFLQGYQKKEMKIFFGGHQFNIHHRFCTSTINTKISFYDSADVEAGYWDPVGYYVLETDFEVEITDDYFVIEREKQIGGIDIIKQFSYLFANLPTDYLKRNHLQYNFVSYLSLVGTLFTSKNYEGSERFIYRAYFNLKETGEEHFEKEFLKKSKSFLKMMKKYLIHENLISEKLQSDFQKLD</sequence>
<comment type="caution">
    <text evidence="1">The sequence shown here is derived from an EMBL/GenBank/DDBJ whole genome shotgun (WGS) entry which is preliminary data.</text>
</comment>
<evidence type="ECO:0000313" key="2">
    <source>
        <dbReference type="Proteomes" id="UP001430374"/>
    </source>
</evidence>
<protein>
    <submittedName>
        <fullName evidence="1">Uncharacterized protein</fullName>
    </submittedName>
</protein>